<dbReference type="Proteomes" id="UP000247612">
    <property type="component" value="Unassembled WGS sequence"/>
</dbReference>
<dbReference type="STRING" id="1034346.GCA_000313565_03043"/>
<evidence type="ECO:0000313" key="1">
    <source>
        <dbReference type="EMBL" id="PXX78470.1"/>
    </source>
</evidence>
<accession>A0A318KLU5</accession>
<dbReference type="EMBL" id="QJKH01000007">
    <property type="protein sequence ID" value="PXX78470.1"/>
    <property type="molecule type" value="Genomic_DNA"/>
</dbReference>
<comment type="caution">
    <text evidence="1">The sequence shown here is derived from an EMBL/GenBank/DDBJ whole genome shotgun (WGS) entry which is preliminary data.</text>
</comment>
<dbReference type="OrthoDB" id="1624479at2"/>
<dbReference type="RefSeq" id="WP_022939320.1">
    <property type="nucleotide sequence ID" value="NZ_CABKRQ010000008.1"/>
</dbReference>
<name>A0A318KLU5_9FIRM</name>
<reference evidence="1 2" key="1">
    <citation type="submission" date="2018-05" db="EMBL/GenBank/DDBJ databases">
        <title>Genomic Encyclopedia of Type Strains, Phase IV (KMG-IV): sequencing the most valuable type-strain genomes for metagenomic binning, comparative biology and taxonomic classification.</title>
        <authorList>
            <person name="Goeker M."/>
        </authorList>
    </citation>
    <scope>NUCLEOTIDE SEQUENCE [LARGE SCALE GENOMIC DNA]</scope>
    <source>
        <strain evidence="1 2">JC118</strain>
    </source>
</reference>
<dbReference type="AlphaFoldDB" id="A0A318KLU5"/>
<evidence type="ECO:0000313" key="2">
    <source>
        <dbReference type="Proteomes" id="UP000247612"/>
    </source>
</evidence>
<protein>
    <submittedName>
        <fullName evidence="1">Uncharacterized protein</fullName>
    </submittedName>
</protein>
<proteinExistence type="predicted"/>
<sequence>MSYANFKPTFWAKEIQVALEAKCKIVNDCWTAFEGECKKGEKVKIIGLGEVTIGDYNGLLPDPETLADSSVYMEIDQAKYFNFKIDDIDKAQTREGLMEMYLDEVTDKMARVRDRHAASIALQAGGMSASTKLTTPKDAKALIDAGLLYLRENNVEIEDKVFIEIPYFMYQLFKDNLVELKTNNDELIKKGIVGMYDNCVVKYSNNLYNDGTDTYAMIRTKKGIAFASGIDQTEAYRPEKSFSDAIKGLNTFGAKSVRPKELYAIKVHK</sequence>
<keyword evidence="2" id="KW-1185">Reference proteome</keyword>
<gene>
    <name evidence="1" type="ORF">DES51_10710</name>
</gene>
<organism evidence="1 2">
    <name type="scientific">Dielma fastidiosa</name>
    <dbReference type="NCBI Taxonomy" id="1034346"/>
    <lineage>
        <taxon>Bacteria</taxon>
        <taxon>Bacillati</taxon>
        <taxon>Bacillota</taxon>
        <taxon>Erysipelotrichia</taxon>
        <taxon>Erysipelotrichales</taxon>
        <taxon>Erysipelotrichaceae</taxon>
        <taxon>Dielma</taxon>
    </lineage>
</organism>